<feature type="compositionally biased region" description="Basic and acidic residues" evidence="1">
    <location>
        <begin position="25"/>
        <end position="42"/>
    </location>
</feature>
<feature type="region of interest" description="Disordered" evidence="1">
    <location>
        <begin position="24"/>
        <end position="45"/>
    </location>
</feature>
<keyword evidence="3" id="KW-1185">Reference proteome</keyword>
<proteinExistence type="predicted"/>
<organism evidence="2 3">
    <name type="scientific">Haematococcus lacustris</name>
    <name type="common">Green alga</name>
    <name type="synonym">Haematococcus pluvialis</name>
    <dbReference type="NCBI Taxonomy" id="44745"/>
    <lineage>
        <taxon>Eukaryota</taxon>
        <taxon>Viridiplantae</taxon>
        <taxon>Chlorophyta</taxon>
        <taxon>core chlorophytes</taxon>
        <taxon>Chlorophyceae</taxon>
        <taxon>CS clade</taxon>
        <taxon>Chlamydomonadales</taxon>
        <taxon>Haematococcaceae</taxon>
        <taxon>Haematococcus</taxon>
    </lineage>
</organism>
<comment type="caution">
    <text evidence="2">The sequence shown here is derived from an EMBL/GenBank/DDBJ whole genome shotgun (WGS) entry which is preliminary data.</text>
</comment>
<evidence type="ECO:0000313" key="3">
    <source>
        <dbReference type="Proteomes" id="UP000485058"/>
    </source>
</evidence>
<dbReference type="EMBL" id="BLLF01002004">
    <property type="protein sequence ID" value="GFH22270.1"/>
    <property type="molecule type" value="Genomic_DNA"/>
</dbReference>
<name>A0A699ZMC6_HAELA</name>
<sequence length="218" mass="23406">MLRVMARTAAAGAHAYTTLAPLLDRAPDHGTEPRSLGKEKVLDQPPSAQQLAPLALDLVWGMEGMLQGSRDRTRLQGCRALADSHKFLLLGRQQAPPSMSPEAERLLACLTLVLTVALPLDTWLAAIASVQADEVEVIEQGLCDLLTRVEPQQVWSWQALAAGTPAEASLASVLQGAAKKLQLPHLVAPAPQGWQPGRLTLDRGRGPPELMALCFPKL</sequence>
<evidence type="ECO:0000256" key="1">
    <source>
        <dbReference type="SAM" id="MobiDB-lite"/>
    </source>
</evidence>
<gene>
    <name evidence="2" type="ORF">HaLaN_19712</name>
</gene>
<accession>A0A699ZMC6</accession>
<evidence type="ECO:0000313" key="2">
    <source>
        <dbReference type="EMBL" id="GFH22270.1"/>
    </source>
</evidence>
<protein>
    <submittedName>
        <fullName evidence="2">Uncharacterized protein</fullName>
    </submittedName>
</protein>
<reference evidence="2 3" key="1">
    <citation type="submission" date="2020-02" db="EMBL/GenBank/DDBJ databases">
        <title>Draft genome sequence of Haematococcus lacustris strain NIES-144.</title>
        <authorList>
            <person name="Morimoto D."/>
            <person name="Nakagawa S."/>
            <person name="Yoshida T."/>
            <person name="Sawayama S."/>
        </authorList>
    </citation>
    <scope>NUCLEOTIDE SEQUENCE [LARGE SCALE GENOMIC DNA]</scope>
    <source>
        <strain evidence="2 3">NIES-144</strain>
    </source>
</reference>
<dbReference type="AlphaFoldDB" id="A0A699ZMC6"/>
<dbReference type="Proteomes" id="UP000485058">
    <property type="component" value="Unassembled WGS sequence"/>
</dbReference>